<dbReference type="InterPro" id="IPR000182">
    <property type="entry name" value="GNAT_dom"/>
</dbReference>
<sequence length="324" mass="37323">MSMRIRKYSWQLAPRSLREIRQRVFIDEQKVPPDLEWDDTDEIADHFLAVLPDNTPVAVGRMFTTLDDTAHIGRMAVLPEHRGKGIGEAMLRHIMAEAAGHVQDLHLSAQEHAVPFYQRSGFHVFEGPYDDAGIPHFGMRCLAPVEMISALSRQSPGPAPMILGSDDSSWLVENDAQLPQLMDNLVSQARQRVWLYDRLLDHDLYDRQRLRDLFSGLARYHRNSEIRLLVHDDGPLVKRRHQLVELMRRLPSSITLRLVNGDYPPAEQPFVLVDRQGVLYRHRFDRPEGFAGFADSGRVRLLGETFQRMWDTARPSLELRELPL</sequence>
<protein>
    <submittedName>
        <fullName evidence="2">Predicted N-acyltransferase, GNAT family</fullName>
    </submittedName>
</protein>
<gene>
    <name evidence="2" type="ORF">SAMN04487962_11626</name>
</gene>
<evidence type="ECO:0000259" key="1">
    <source>
        <dbReference type="PROSITE" id="PS51186"/>
    </source>
</evidence>
<dbReference type="Pfam" id="PF25559">
    <property type="entry name" value="DUF7931"/>
    <property type="match status" value="1"/>
</dbReference>
<dbReference type="STRING" id="430453.SAMN04487962_11626"/>
<accession>A0A1I0G7Q8</accession>
<dbReference type="PANTHER" id="PTHR13355:SF11">
    <property type="entry name" value="GLUCOSAMINE 6-PHOSPHATE N-ACETYLTRANSFERASE"/>
    <property type="match status" value="1"/>
</dbReference>
<dbReference type="OrthoDB" id="9796171at2"/>
<organism evidence="2 3">
    <name type="scientific">Marinobacter segnicrescens</name>
    <dbReference type="NCBI Taxonomy" id="430453"/>
    <lineage>
        <taxon>Bacteria</taxon>
        <taxon>Pseudomonadati</taxon>
        <taxon>Pseudomonadota</taxon>
        <taxon>Gammaproteobacteria</taxon>
        <taxon>Pseudomonadales</taxon>
        <taxon>Marinobacteraceae</taxon>
        <taxon>Marinobacter</taxon>
    </lineage>
</organism>
<keyword evidence="2" id="KW-0012">Acyltransferase</keyword>
<dbReference type="EMBL" id="FOHZ01000016">
    <property type="protein sequence ID" value="SET66851.1"/>
    <property type="molecule type" value="Genomic_DNA"/>
</dbReference>
<dbReference type="Pfam" id="PF13673">
    <property type="entry name" value="Acetyltransf_10"/>
    <property type="match status" value="1"/>
</dbReference>
<name>A0A1I0G7Q8_9GAMM</name>
<dbReference type="InterPro" id="IPR057691">
    <property type="entry name" value="DUF7931"/>
</dbReference>
<dbReference type="InterPro" id="IPR039143">
    <property type="entry name" value="GNPNAT1-like"/>
</dbReference>
<dbReference type="Gene3D" id="3.40.630.30">
    <property type="match status" value="1"/>
</dbReference>
<dbReference type="CDD" id="cd04301">
    <property type="entry name" value="NAT_SF"/>
    <property type="match status" value="1"/>
</dbReference>
<dbReference type="PROSITE" id="PS51186">
    <property type="entry name" value="GNAT"/>
    <property type="match status" value="1"/>
</dbReference>
<dbReference type="RefSeq" id="WP_091853525.1">
    <property type="nucleotide sequence ID" value="NZ_FOHZ01000016.1"/>
</dbReference>
<dbReference type="PANTHER" id="PTHR13355">
    <property type="entry name" value="GLUCOSAMINE 6-PHOSPHATE N-ACETYLTRANSFERASE"/>
    <property type="match status" value="1"/>
</dbReference>
<evidence type="ECO:0000313" key="2">
    <source>
        <dbReference type="EMBL" id="SET66851.1"/>
    </source>
</evidence>
<dbReference type="Proteomes" id="UP000198762">
    <property type="component" value="Unassembled WGS sequence"/>
</dbReference>
<feature type="domain" description="N-acetyltransferase" evidence="1">
    <location>
        <begin position="3"/>
        <end position="144"/>
    </location>
</feature>
<dbReference type="SUPFAM" id="SSF55729">
    <property type="entry name" value="Acyl-CoA N-acyltransferases (Nat)"/>
    <property type="match status" value="1"/>
</dbReference>
<proteinExistence type="predicted"/>
<evidence type="ECO:0000313" key="3">
    <source>
        <dbReference type="Proteomes" id="UP000198762"/>
    </source>
</evidence>
<keyword evidence="3" id="KW-1185">Reference proteome</keyword>
<dbReference type="GO" id="GO:0004343">
    <property type="term" value="F:glucosamine 6-phosphate N-acetyltransferase activity"/>
    <property type="evidence" value="ECO:0007669"/>
    <property type="project" value="TreeGrafter"/>
</dbReference>
<dbReference type="InterPro" id="IPR016181">
    <property type="entry name" value="Acyl_CoA_acyltransferase"/>
</dbReference>
<reference evidence="3" key="1">
    <citation type="submission" date="2016-10" db="EMBL/GenBank/DDBJ databases">
        <authorList>
            <person name="Varghese N."/>
            <person name="Submissions S."/>
        </authorList>
    </citation>
    <scope>NUCLEOTIDE SEQUENCE [LARGE SCALE GENOMIC DNA]</scope>
    <source>
        <strain evidence="3">CGMCC 1.6489</strain>
    </source>
</reference>
<keyword evidence="2" id="KW-0808">Transferase</keyword>
<dbReference type="AlphaFoldDB" id="A0A1I0G7Q8"/>